<dbReference type="PROSITE" id="PS50995">
    <property type="entry name" value="HTH_MARR_2"/>
    <property type="match status" value="1"/>
</dbReference>
<dbReference type="PANTHER" id="PTHR33164">
    <property type="entry name" value="TRANSCRIPTIONAL REGULATOR, MARR FAMILY"/>
    <property type="match status" value="1"/>
</dbReference>
<dbReference type="AlphaFoldDB" id="A0A5J5J5Z9"/>
<dbReference type="SUPFAM" id="SSF46785">
    <property type="entry name" value="Winged helix' DNA-binding domain"/>
    <property type="match status" value="1"/>
</dbReference>
<reference evidence="3" key="1">
    <citation type="submission" date="2019-09" db="EMBL/GenBank/DDBJ databases">
        <title>Mumia zhuanghuii sp. nov. isolated from the intestinal contents of plateau pika (Ochotona curzoniae) in the Qinghai-Tibet plateau of China.</title>
        <authorList>
            <person name="Tian Z."/>
        </authorList>
    </citation>
    <scope>NUCLEOTIDE SEQUENCE [LARGE SCALE GENOMIC DNA]</scope>
    <source>
        <strain evidence="3">JCM 30598</strain>
    </source>
</reference>
<dbReference type="RefSeq" id="WP_150447081.1">
    <property type="nucleotide sequence ID" value="NZ_VYSA01000001.1"/>
</dbReference>
<dbReference type="PRINTS" id="PR00598">
    <property type="entry name" value="HTHMARR"/>
</dbReference>
<sequence>MTGPWVAESEHDRAVIEALQGVRAFSDAIDRMNGGMKDDMAINATDLAALRMLIMREQRDETVSPHELARHLRISTASTTKLLDRLTASGHLERRAHPRDRRSRVVVLTDESKTSFFRHFGENLRAMRGVADEYTTEELQVIVRFMADMSVAIDPDARHAKPTRVDAG</sequence>
<proteinExistence type="predicted"/>
<dbReference type="Gene3D" id="1.10.10.10">
    <property type="entry name" value="Winged helix-like DNA-binding domain superfamily/Winged helix DNA-binding domain"/>
    <property type="match status" value="1"/>
</dbReference>
<evidence type="ECO:0000313" key="2">
    <source>
        <dbReference type="EMBL" id="KAA9110278.1"/>
    </source>
</evidence>
<evidence type="ECO:0000259" key="1">
    <source>
        <dbReference type="PROSITE" id="PS50995"/>
    </source>
</evidence>
<name>A0A5J5J5Z9_9MICO</name>
<dbReference type="InterPro" id="IPR039422">
    <property type="entry name" value="MarR/SlyA-like"/>
</dbReference>
<comment type="caution">
    <text evidence="2">The sequence shown here is derived from an EMBL/GenBank/DDBJ whole genome shotgun (WGS) entry which is preliminary data.</text>
</comment>
<protein>
    <submittedName>
        <fullName evidence="2">MarR family transcriptional regulator</fullName>
    </submittedName>
</protein>
<dbReference type="PANTHER" id="PTHR33164:SF43">
    <property type="entry name" value="HTH-TYPE TRANSCRIPTIONAL REPRESSOR YETL"/>
    <property type="match status" value="1"/>
</dbReference>
<dbReference type="GO" id="GO:0003700">
    <property type="term" value="F:DNA-binding transcription factor activity"/>
    <property type="evidence" value="ECO:0007669"/>
    <property type="project" value="InterPro"/>
</dbReference>
<dbReference type="GO" id="GO:0006950">
    <property type="term" value="P:response to stress"/>
    <property type="evidence" value="ECO:0007669"/>
    <property type="project" value="TreeGrafter"/>
</dbReference>
<feature type="domain" description="HTH marR-type" evidence="1">
    <location>
        <begin position="11"/>
        <end position="151"/>
    </location>
</feature>
<dbReference type="InterPro" id="IPR000835">
    <property type="entry name" value="HTH_MarR-typ"/>
</dbReference>
<dbReference type="InterPro" id="IPR036390">
    <property type="entry name" value="WH_DNA-bd_sf"/>
</dbReference>
<keyword evidence="3" id="KW-1185">Reference proteome</keyword>
<accession>A0A5J5J5Z9</accession>
<organism evidence="2 3">
    <name type="scientific">Microbacterium rhizomatis</name>
    <dbReference type="NCBI Taxonomy" id="1631477"/>
    <lineage>
        <taxon>Bacteria</taxon>
        <taxon>Bacillati</taxon>
        <taxon>Actinomycetota</taxon>
        <taxon>Actinomycetes</taxon>
        <taxon>Micrococcales</taxon>
        <taxon>Microbacteriaceae</taxon>
        <taxon>Microbacterium</taxon>
    </lineage>
</organism>
<dbReference type="Pfam" id="PF12802">
    <property type="entry name" value="MarR_2"/>
    <property type="match status" value="1"/>
</dbReference>
<dbReference type="OrthoDB" id="162531at2"/>
<evidence type="ECO:0000313" key="3">
    <source>
        <dbReference type="Proteomes" id="UP000325827"/>
    </source>
</evidence>
<dbReference type="EMBL" id="VYSA01000001">
    <property type="protein sequence ID" value="KAA9110278.1"/>
    <property type="molecule type" value="Genomic_DNA"/>
</dbReference>
<dbReference type="SMART" id="SM00347">
    <property type="entry name" value="HTH_MARR"/>
    <property type="match status" value="1"/>
</dbReference>
<dbReference type="Proteomes" id="UP000325827">
    <property type="component" value="Unassembled WGS sequence"/>
</dbReference>
<gene>
    <name evidence="2" type="ORF">F6B43_00825</name>
</gene>
<dbReference type="InterPro" id="IPR036388">
    <property type="entry name" value="WH-like_DNA-bd_sf"/>
</dbReference>